<evidence type="ECO:0000256" key="6">
    <source>
        <dbReference type="SAM" id="Phobius"/>
    </source>
</evidence>
<evidence type="ECO:0000256" key="3">
    <source>
        <dbReference type="ARBA" id="ARBA00022989"/>
    </source>
</evidence>
<dbReference type="EMBL" id="JAPFQI010000003">
    <property type="protein sequence ID" value="MCW8085516.1"/>
    <property type="molecule type" value="Genomic_DNA"/>
</dbReference>
<organism evidence="7 8">
    <name type="scientific">Sabulicella glaciei</name>
    <dbReference type="NCBI Taxonomy" id="2984948"/>
    <lineage>
        <taxon>Bacteria</taxon>
        <taxon>Pseudomonadati</taxon>
        <taxon>Pseudomonadota</taxon>
        <taxon>Alphaproteobacteria</taxon>
        <taxon>Acetobacterales</taxon>
        <taxon>Acetobacteraceae</taxon>
        <taxon>Sabulicella</taxon>
    </lineage>
</organism>
<accession>A0ABT3NTN6</accession>
<keyword evidence="8" id="KW-1185">Reference proteome</keyword>
<dbReference type="Proteomes" id="UP001526430">
    <property type="component" value="Unassembled WGS sequence"/>
</dbReference>
<dbReference type="InterPro" id="IPR007343">
    <property type="entry name" value="Uncharacterised_pept_Zn_put"/>
</dbReference>
<comment type="caution">
    <text evidence="7">The sequence shown here is derived from an EMBL/GenBank/DDBJ whole genome shotgun (WGS) entry which is preliminary data.</text>
</comment>
<dbReference type="Pfam" id="PF04228">
    <property type="entry name" value="Zn_peptidase"/>
    <property type="match status" value="1"/>
</dbReference>
<evidence type="ECO:0000256" key="4">
    <source>
        <dbReference type="ARBA" id="ARBA00023136"/>
    </source>
</evidence>
<evidence type="ECO:0000313" key="7">
    <source>
        <dbReference type="EMBL" id="MCW8085516.1"/>
    </source>
</evidence>
<keyword evidence="3 6" id="KW-1133">Transmembrane helix</keyword>
<evidence type="ECO:0000256" key="5">
    <source>
        <dbReference type="SAM" id="MobiDB-lite"/>
    </source>
</evidence>
<evidence type="ECO:0000256" key="2">
    <source>
        <dbReference type="ARBA" id="ARBA00022692"/>
    </source>
</evidence>
<dbReference type="PANTHER" id="PTHR30168:SF0">
    <property type="entry name" value="INNER MEMBRANE PROTEIN"/>
    <property type="match status" value="1"/>
</dbReference>
<dbReference type="PANTHER" id="PTHR30168">
    <property type="entry name" value="PUTATIVE MEMBRANE PROTEIN YPFJ"/>
    <property type="match status" value="1"/>
</dbReference>
<evidence type="ECO:0000256" key="1">
    <source>
        <dbReference type="ARBA" id="ARBA00004167"/>
    </source>
</evidence>
<evidence type="ECO:0000313" key="8">
    <source>
        <dbReference type="Proteomes" id="UP001526430"/>
    </source>
</evidence>
<gene>
    <name evidence="7" type="ORF">OF850_07760</name>
</gene>
<name>A0ABT3NTN6_9PROT</name>
<keyword evidence="2 6" id="KW-0812">Transmembrane</keyword>
<feature type="region of interest" description="Disordered" evidence="5">
    <location>
        <begin position="1"/>
        <end position="24"/>
    </location>
</feature>
<protein>
    <submittedName>
        <fullName evidence="7">Neutral zinc metallopeptidase</fullName>
    </submittedName>
</protein>
<feature type="compositionally biased region" description="Basic and acidic residues" evidence="5">
    <location>
        <begin position="1"/>
        <end position="17"/>
    </location>
</feature>
<dbReference type="RefSeq" id="WP_301589416.1">
    <property type="nucleotide sequence ID" value="NZ_JAPFQI010000003.1"/>
</dbReference>
<comment type="subcellular location">
    <subcellularLocation>
        <location evidence="1">Membrane</location>
        <topology evidence="1">Single-pass membrane protein</topology>
    </subcellularLocation>
</comment>
<proteinExistence type="predicted"/>
<feature type="transmembrane region" description="Helical" evidence="6">
    <location>
        <begin position="29"/>
        <end position="48"/>
    </location>
</feature>
<keyword evidence="4 6" id="KW-0472">Membrane</keyword>
<reference evidence="7 8" key="1">
    <citation type="submission" date="2022-10" db="EMBL/GenBank/DDBJ databases">
        <title>Roseococcus glaciei nov., sp. nov., isolated from glacier.</title>
        <authorList>
            <person name="Liu Q."/>
            <person name="Xin Y.-H."/>
        </authorList>
    </citation>
    <scope>NUCLEOTIDE SEQUENCE [LARGE SCALE GENOMIC DNA]</scope>
    <source>
        <strain evidence="7 8">MDT2-1-1</strain>
    </source>
</reference>
<sequence>MRMDNERESRHVEDRRGGRGGFSMGRGGIAGGGIGVVVVTLLAMFMGVDPGVLLNQLDGAAPPSRQAPAERPPAEDAHARFVSRVLASTEDVWTAEFRRSGREYEAPRLVLFSGAVQSGCGGAQSAMGPFYCPLDKRVYIDLSFFRDMERRMGAGGDFAQAYVIAHEVGHHVQNVLGLLPRSQEAQRRAGGRAEANSISVRVELMADCLAGFWARRADEMRGILEAGDIEEGMNAAAAVGDDRLQQGRGAVVPESFTHGTSQQRVSWFRRGLQAENAAACDTFAQR</sequence>